<dbReference type="AlphaFoldDB" id="A0A5C6D9H3"/>
<protein>
    <submittedName>
        <fullName evidence="2">Uncharacterized protein</fullName>
    </submittedName>
</protein>
<evidence type="ECO:0000313" key="2">
    <source>
        <dbReference type="EMBL" id="TWU32444.1"/>
    </source>
</evidence>
<gene>
    <name evidence="2" type="ORF">Q31b_58320</name>
</gene>
<name>A0A5C6D9H3_9BACT</name>
<feature type="transmembrane region" description="Helical" evidence="1">
    <location>
        <begin position="12"/>
        <end position="32"/>
    </location>
</feature>
<evidence type="ECO:0000313" key="3">
    <source>
        <dbReference type="Proteomes" id="UP000315471"/>
    </source>
</evidence>
<keyword evidence="3" id="KW-1185">Reference proteome</keyword>
<proteinExistence type="predicted"/>
<dbReference type="EMBL" id="SJPY01000020">
    <property type="protein sequence ID" value="TWU32444.1"/>
    <property type="molecule type" value="Genomic_DNA"/>
</dbReference>
<keyword evidence="1" id="KW-0812">Transmembrane</keyword>
<keyword evidence="1" id="KW-1133">Transmembrane helix</keyword>
<sequence>MKSRAVAHEMLAGSSGELLALSVVTFMLVPHYRLIEDA</sequence>
<evidence type="ECO:0000256" key="1">
    <source>
        <dbReference type="SAM" id="Phobius"/>
    </source>
</evidence>
<comment type="caution">
    <text evidence="2">The sequence shown here is derived from an EMBL/GenBank/DDBJ whole genome shotgun (WGS) entry which is preliminary data.</text>
</comment>
<keyword evidence="1" id="KW-0472">Membrane</keyword>
<organism evidence="2 3">
    <name type="scientific">Novipirellula aureliae</name>
    <dbReference type="NCBI Taxonomy" id="2527966"/>
    <lineage>
        <taxon>Bacteria</taxon>
        <taxon>Pseudomonadati</taxon>
        <taxon>Planctomycetota</taxon>
        <taxon>Planctomycetia</taxon>
        <taxon>Pirellulales</taxon>
        <taxon>Pirellulaceae</taxon>
        <taxon>Novipirellula</taxon>
    </lineage>
</organism>
<reference evidence="2 3" key="1">
    <citation type="submission" date="2019-02" db="EMBL/GenBank/DDBJ databases">
        <title>Deep-cultivation of Planctomycetes and their phenomic and genomic characterization uncovers novel biology.</title>
        <authorList>
            <person name="Wiegand S."/>
            <person name="Jogler M."/>
            <person name="Boedeker C."/>
            <person name="Pinto D."/>
            <person name="Vollmers J."/>
            <person name="Rivas-Marin E."/>
            <person name="Kohn T."/>
            <person name="Peeters S.H."/>
            <person name="Heuer A."/>
            <person name="Rast P."/>
            <person name="Oberbeckmann S."/>
            <person name="Bunk B."/>
            <person name="Jeske O."/>
            <person name="Meyerdierks A."/>
            <person name="Storesund J.E."/>
            <person name="Kallscheuer N."/>
            <person name="Luecker S."/>
            <person name="Lage O.M."/>
            <person name="Pohl T."/>
            <person name="Merkel B.J."/>
            <person name="Hornburger P."/>
            <person name="Mueller R.-W."/>
            <person name="Bruemmer F."/>
            <person name="Labrenz M."/>
            <person name="Spormann A.M."/>
            <person name="Op Den Camp H."/>
            <person name="Overmann J."/>
            <person name="Amann R."/>
            <person name="Jetten M.S.M."/>
            <person name="Mascher T."/>
            <person name="Medema M.H."/>
            <person name="Devos D.P."/>
            <person name="Kaster A.-K."/>
            <person name="Ovreas L."/>
            <person name="Rohde M."/>
            <person name="Galperin M.Y."/>
            <person name="Jogler C."/>
        </authorList>
    </citation>
    <scope>NUCLEOTIDE SEQUENCE [LARGE SCALE GENOMIC DNA]</scope>
    <source>
        <strain evidence="2 3">Q31b</strain>
    </source>
</reference>
<accession>A0A5C6D9H3</accession>
<dbReference type="Proteomes" id="UP000315471">
    <property type="component" value="Unassembled WGS sequence"/>
</dbReference>